<feature type="region of interest" description="Disordered" evidence="2">
    <location>
        <begin position="314"/>
        <end position="333"/>
    </location>
</feature>
<reference evidence="3" key="2">
    <citation type="submission" date="2022-01" db="EMBL/GenBank/DDBJ databases">
        <authorList>
            <person name="Yamashiro T."/>
            <person name="Shiraishi A."/>
            <person name="Satake H."/>
            <person name="Nakayama K."/>
        </authorList>
    </citation>
    <scope>NUCLEOTIDE SEQUENCE</scope>
</reference>
<gene>
    <name evidence="3" type="ORF">Tco_0772369</name>
</gene>
<keyword evidence="4" id="KW-1185">Reference proteome</keyword>
<evidence type="ECO:0000313" key="4">
    <source>
        <dbReference type="Proteomes" id="UP001151760"/>
    </source>
</evidence>
<evidence type="ECO:0000256" key="1">
    <source>
        <dbReference type="SAM" id="Coils"/>
    </source>
</evidence>
<name>A0ABQ4ZLI7_9ASTR</name>
<proteinExistence type="predicted"/>
<keyword evidence="1" id="KW-0175">Coiled coil</keyword>
<accession>A0ABQ4ZLI7</accession>
<evidence type="ECO:0000313" key="3">
    <source>
        <dbReference type="EMBL" id="GJS89733.1"/>
    </source>
</evidence>
<evidence type="ECO:0000256" key="2">
    <source>
        <dbReference type="SAM" id="MobiDB-lite"/>
    </source>
</evidence>
<feature type="coiled-coil region" evidence="1">
    <location>
        <begin position="239"/>
        <end position="266"/>
    </location>
</feature>
<sequence length="333" mass="38251">MDVFTSLKRLKVNIPLVEALKGIPRYSRHSEDLMKNKPNIEDGAKEKMNERCFAWLENTLPSKEKDSGSFTLPESIDSGFSRFNTIITSLKALDEVFSCKNYVREFLGALHPKWRVKVTTIKELKDLSSLALDELIAKKEASDDETSTSGSDDKEYVIAVRNFKKFFRRKGRFVHQPGEEKKSSRQRDDKKNMRIENILDVVTLDSSYFSDNASSLDDDSMKIEYINLCEISLKIINSNKILKTKRELLEKEILELNEKIKKHERNEEVDIGCESCQQLRLENAKIKETQVKIVKFDQSANSLNDMLNVQRPPSNKVGLGFDKNKCQQAGQSK</sequence>
<reference evidence="3" key="1">
    <citation type="journal article" date="2022" name="Int. J. Mol. Sci.">
        <title>Draft Genome of Tanacetum Coccineum: Genomic Comparison of Closely Related Tanacetum-Family Plants.</title>
        <authorList>
            <person name="Yamashiro T."/>
            <person name="Shiraishi A."/>
            <person name="Nakayama K."/>
            <person name="Satake H."/>
        </authorList>
    </citation>
    <scope>NUCLEOTIDE SEQUENCE</scope>
</reference>
<evidence type="ECO:0008006" key="5">
    <source>
        <dbReference type="Google" id="ProtNLM"/>
    </source>
</evidence>
<dbReference type="Proteomes" id="UP001151760">
    <property type="component" value="Unassembled WGS sequence"/>
</dbReference>
<comment type="caution">
    <text evidence="3">The sequence shown here is derived from an EMBL/GenBank/DDBJ whole genome shotgun (WGS) entry which is preliminary data.</text>
</comment>
<dbReference type="EMBL" id="BQNB010011373">
    <property type="protein sequence ID" value="GJS89733.1"/>
    <property type="molecule type" value="Genomic_DNA"/>
</dbReference>
<organism evidence="3 4">
    <name type="scientific">Tanacetum coccineum</name>
    <dbReference type="NCBI Taxonomy" id="301880"/>
    <lineage>
        <taxon>Eukaryota</taxon>
        <taxon>Viridiplantae</taxon>
        <taxon>Streptophyta</taxon>
        <taxon>Embryophyta</taxon>
        <taxon>Tracheophyta</taxon>
        <taxon>Spermatophyta</taxon>
        <taxon>Magnoliopsida</taxon>
        <taxon>eudicotyledons</taxon>
        <taxon>Gunneridae</taxon>
        <taxon>Pentapetalae</taxon>
        <taxon>asterids</taxon>
        <taxon>campanulids</taxon>
        <taxon>Asterales</taxon>
        <taxon>Asteraceae</taxon>
        <taxon>Asteroideae</taxon>
        <taxon>Anthemideae</taxon>
        <taxon>Anthemidinae</taxon>
        <taxon>Tanacetum</taxon>
    </lineage>
</organism>
<protein>
    <recommendedName>
        <fullName evidence="5">UBN2 domain-containing protein</fullName>
    </recommendedName>
</protein>